<feature type="compositionally biased region" description="Polar residues" evidence="1">
    <location>
        <begin position="127"/>
        <end position="137"/>
    </location>
</feature>
<name>A0AAD8YBJ6_9STRA</name>
<feature type="compositionally biased region" description="Basic and acidic residues" evidence="1">
    <location>
        <begin position="111"/>
        <end position="120"/>
    </location>
</feature>
<organism evidence="3 4">
    <name type="scientific">Skeletonema marinoi</name>
    <dbReference type="NCBI Taxonomy" id="267567"/>
    <lineage>
        <taxon>Eukaryota</taxon>
        <taxon>Sar</taxon>
        <taxon>Stramenopiles</taxon>
        <taxon>Ochrophyta</taxon>
        <taxon>Bacillariophyta</taxon>
        <taxon>Coscinodiscophyceae</taxon>
        <taxon>Thalassiosirophycidae</taxon>
        <taxon>Thalassiosirales</taxon>
        <taxon>Skeletonemataceae</taxon>
        <taxon>Skeletonema</taxon>
        <taxon>Skeletonema marinoi-dohrnii complex</taxon>
    </lineage>
</organism>
<dbReference type="Proteomes" id="UP001224775">
    <property type="component" value="Unassembled WGS sequence"/>
</dbReference>
<accession>A0AAD8YBJ6</accession>
<reference evidence="3" key="1">
    <citation type="submission" date="2023-06" db="EMBL/GenBank/DDBJ databases">
        <title>Survivors Of The Sea: Transcriptome response of Skeletonema marinoi to long-term dormancy.</title>
        <authorList>
            <person name="Pinder M.I.M."/>
            <person name="Kourtchenko O."/>
            <person name="Robertson E.K."/>
            <person name="Larsson T."/>
            <person name="Maumus F."/>
            <person name="Osuna-Cruz C.M."/>
            <person name="Vancaester E."/>
            <person name="Stenow R."/>
            <person name="Vandepoele K."/>
            <person name="Ploug H."/>
            <person name="Bruchert V."/>
            <person name="Godhe A."/>
            <person name="Topel M."/>
        </authorList>
    </citation>
    <scope>NUCLEOTIDE SEQUENCE</scope>
    <source>
        <strain evidence="3">R05AC</strain>
    </source>
</reference>
<evidence type="ECO:0000259" key="2">
    <source>
        <dbReference type="Pfam" id="PF20710"/>
    </source>
</evidence>
<evidence type="ECO:0000313" key="3">
    <source>
        <dbReference type="EMBL" id="KAK1742758.1"/>
    </source>
</evidence>
<feature type="domain" description="DUF6824" evidence="2">
    <location>
        <begin position="27"/>
        <end position="110"/>
    </location>
</feature>
<proteinExistence type="predicted"/>
<keyword evidence="4" id="KW-1185">Reference proteome</keyword>
<sequence>MVLSPSTSVSSDDEMEGRVVSYLNDYDVLNGRGNDINNLAGNISFQRLIAGNKDRYKECKESEKKNISKDIVDAVRGNGGRFLKYDKSNKIYVDIGNKEARAKTSQAFRDALRKEKKESVKPVGNHSGFSFQINPAA</sequence>
<comment type="caution">
    <text evidence="3">The sequence shown here is derived from an EMBL/GenBank/DDBJ whole genome shotgun (WGS) entry which is preliminary data.</text>
</comment>
<feature type="region of interest" description="Disordered" evidence="1">
    <location>
        <begin position="111"/>
        <end position="137"/>
    </location>
</feature>
<dbReference type="EMBL" id="JATAAI010000010">
    <property type="protein sequence ID" value="KAK1742758.1"/>
    <property type="molecule type" value="Genomic_DNA"/>
</dbReference>
<gene>
    <name evidence="3" type="ORF">QTG54_006355</name>
</gene>
<dbReference type="Pfam" id="PF20710">
    <property type="entry name" value="DUF6824"/>
    <property type="match status" value="1"/>
</dbReference>
<dbReference type="AlphaFoldDB" id="A0AAD8YBJ6"/>
<evidence type="ECO:0000256" key="1">
    <source>
        <dbReference type="SAM" id="MobiDB-lite"/>
    </source>
</evidence>
<protein>
    <recommendedName>
        <fullName evidence="2">DUF6824 domain-containing protein</fullName>
    </recommendedName>
</protein>
<evidence type="ECO:0000313" key="4">
    <source>
        <dbReference type="Proteomes" id="UP001224775"/>
    </source>
</evidence>
<dbReference type="InterPro" id="IPR049227">
    <property type="entry name" value="DUF6824"/>
</dbReference>